<gene>
    <name evidence="2" type="ORF">RDB_LOCUS51072</name>
</gene>
<dbReference type="AlphaFoldDB" id="A0A8H3AL06"/>
<dbReference type="EMBL" id="CAJMWW010000078">
    <property type="protein sequence ID" value="CAE6424013.1"/>
    <property type="molecule type" value="Genomic_DNA"/>
</dbReference>
<sequence length="295" mass="32401">MLVHQQHSVLDQVAGSPRAPVAPASGIGKEAGLCIDHALALVLDPTIIIMIFLAVGPHLRPFLTRDFLGVLGNVLALGHLHNNQKVLCLASIFPGQQDATREIAVDSATRHLALVRLLIRGHTVARPHVRLVQGVHHCDIEEIAQFALMRPASPMRGRAVSNDPNEPLEEGEERSPGQRVAKSKSRGKRRPDRKGNWDSFVADEDEEMSEYDDKGSKREYDSRRGGKPGLLVVAQIWTPLALSFSFGAAADQKSLQIPVKVAQEYGRYHTIKLTREAQPPPTPFSIPLAFSFSFS</sequence>
<feature type="region of interest" description="Disordered" evidence="1">
    <location>
        <begin position="155"/>
        <end position="224"/>
    </location>
</feature>
<evidence type="ECO:0000313" key="2">
    <source>
        <dbReference type="EMBL" id="CAE6424013.1"/>
    </source>
</evidence>
<proteinExistence type="predicted"/>
<evidence type="ECO:0000313" key="3">
    <source>
        <dbReference type="Proteomes" id="UP000663841"/>
    </source>
</evidence>
<organism evidence="2 3">
    <name type="scientific">Rhizoctonia solani</name>
    <dbReference type="NCBI Taxonomy" id="456999"/>
    <lineage>
        <taxon>Eukaryota</taxon>
        <taxon>Fungi</taxon>
        <taxon>Dikarya</taxon>
        <taxon>Basidiomycota</taxon>
        <taxon>Agaricomycotina</taxon>
        <taxon>Agaricomycetes</taxon>
        <taxon>Cantharellales</taxon>
        <taxon>Ceratobasidiaceae</taxon>
        <taxon>Rhizoctonia</taxon>
    </lineage>
</organism>
<evidence type="ECO:0000256" key="1">
    <source>
        <dbReference type="SAM" id="MobiDB-lite"/>
    </source>
</evidence>
<protein>
    <submittedName>
        <fullName evidence="2">Uncharacterized protein</fullName>
    </submittedName>
</protein>
<comment type="caution">
    <text evidence="2">The sequence shown here is derived from an EMBL/GenBank/DDBJ whole genome shotgun (WGS) entry which is preliminary data.</text>
</comment>
<accession>A0A8H3AL06</accession>
<name>A0A8H3AL06_9AGAM</name>
<reference evidence="2" key="1">
    <citation type="submission" date="2021-01" db="EMBL/GenBank/DDBJ databases">
        <authorList>
            <person name="Kaushik A."/>
        </authorList>
    </citation>
    <scope>NUCLEOTIDE SEQUENCE</scope>
    <source>
        <strain evidence="2">AG3-T5</strain>
    </source>
</reference>
<feature type="compositionally biased region" description="Acidic residues" evidence="1">
    <location>
        <begin position="201"/>
        <end position="210"/>
    </location>
</feature>
<feature type="compositionally biased region" description="Basic residues" evidence="1">
    <location>
        <begin position="181"/>
        <end position="192"/>
    </location>
</feature>
<dbReference type="Proteomes" id="UP000663841">
    <property type="component" value="Unassembled WGS sequence"/>
</dbReference>
<feature type="compositionally biased region" description="Basic and acidic residues" evidence="1">
    <location>
        <begin position="211"/>
        <end position="224"/>
    </location>
</feature>